<dbReference type="STRING" id="857566.A0A1E3PN79"/>
<evidence type="ECO:0000256" key="7">
    <source>
        <dbReference type="SAM" id="MobiDB-lite"/>
    </source>
</evidence>
<dbReference type="InterPro" id="IPR011947">
    <property type="entry name" value="FCP1_euk"/>
</dbReference>
<comment type="function">
    <text evidence="6">This promotes the activity of RNA polymerase II.</text>
</comment>
<dbReference type="GO" id="GO:0008420">
    <property type="term" value="F:RNA polymerase II CTD heptapeptide repeat phosphatase activity"/>
    <property type="evidence" value="ECO:0007669"/>
    <property type="project" value="UniProtKB-UniRule"/>
</dbReference>
<comment type="catalytic activity">
    <reaction evidence="5 6">
        <text>O-phospho-L-threonyl-[protein] + H2O = L-threonyl-[protein] + phosphate</text>
        <dbReference type="Rhea" id="RHEA:47004"/>
        <dbReference type="Rhea" id="RHEA-COMP:11060"/>
        <dbReference type="Rhea" id="RHEA-COMP:11605"/>
        <dbReference type="ChEBI" id="CHEBI:15377"/>
        <dbReference type="ChEBI" id="CHEBI:30013"/>
        <dbReference type="ChEBI" id="CHEBI:43474"/>
        <dbReference type="ChEBI" id="CHEBI:61977"/>
        <dbReference type="EC" id="3.1.3.16"/>
    </reaction>
</comment>
<feature type="compositionally biased region" description="Polar residues" evidence="7">
    <location>
        <begin position="634"/>
        <end position="650"/>
    </location>
</feature>
<feature type="compositionally biased region" description="Low complexity" evidence="7">
    <location>
        <begin position="687"/>
        <end position="699"/>
    </location>
</feature>
<organism evidence="10 11">
    <name type="scientific">Nadsonia fulvescens var. elongata DSM 6958</name>
    <dbReference type="NCBI Taxonomy" id="857566"/>
    <lineage>
        <taxon>Eukaryota</taxon>
        <taxon>Fungi</taxon>
        <taxon>Dikarya</taxon>
        <taxon>Ascomycota</taxon>
        <taxon>Saccharomycotina</taxon>
        <taxon>Dipodascomycetes</taxon>
        <taxon>Dipodascales</taxon>
        <taxon>Dipodascales incertae sedis</taxon>
        <taxon>Nadsonia</taxon>
    </lineage>
</organism>
<feature type="region of interest" description="Disordered" evidence="7">
    <location>
        <begin position="533"/>
        <end position="558"/>
    </location>
</feature>
<evidence type="ECO:0000256" key="6">
    <source>
        <dbReference type="RuleBase" id="RU366066"/>
    </source>
</evidence>
<dbReference type="Pfam" id="PF03031">
    <property type="entry name" value="NIF"/>
    <property type="match status" value="1"/>
</dbReference>
<dbReference type="CDD" id="cd07521">
    <property type="entry name" value="HAD_FCP1-like"/>
    <property type="match status" value="1"/>
</dbReference>
<dbReference type="PROSITE" id="PS50969">
    <property type="entry name" value="FCP1"/>
    <property type="match status" value="1"/>
</dbReference>
<evidence type="ECO:0000256" key="5">
    <source>
        <dbReference type="ARBA" id="ARBA00048336"/>
    </source>
</evidence>
<dbReference type="SMART" id="SM00577">
    <property type="entry name" value="CPDc"/>
    <property type="match status" value="1"/>
</dbReference>
<evidence type="ECO:0000256" key="4">
    <source>
        <dbReference type="ARBA" id="ARBA00047761"/>
    </source>
</evidence>
<evidence type="ECO:0000313" key="11">
    <source>
        <dbReference type="Proteomes" id="UP000095009"/>
    </source>
</evidence>
<evidence type="ECO:0000256" key="3">
    <source>
        <dbReference type="ARBA" id="ARBA00023242"/>
    </source>
</evidence>
<dbReference type="CDD" id="cd17729">
    <property type="entry name" value="BRCT_CTDP1"/>
    <property type="match status" value="1"/>
</dbReference>
<keyword evidence="3 6" id="KW-0539">Nucleus</keyword>
<evidence type="ECO:0000256" key="1">
    <source>
        <dbReference type="ARBA" id="ARBA00004123"/>
    </source>
</evidence>
<dbReference type="OrthoDB" id="10249888at2759"/>
<dbReference type="Pfam" id="PF00533">
    <property type="entry name" value="BRCT"/>
    <property type="match status" value="1"/>
</dbReference>
<proteinExistence type="predicted"/>
<comment type="catalytic activity">
    <reaction evidence="4 6">
        <text>O-phospho-L-seryl-[protein] + H2O = L-seryl-[protein] + phosphate</text>
        <dbReference type="Rhea" id="RHEA:20629"/>
        <dbReference type="Rhea" id="RHEA-COMP:9863"/>
        <dbReference type="Rhea" id="RHEA-COMP:11604"/>
        <dbReference type="ChEBI" id="CHEBI:15377"/>
        <dbReference type="ChEBI" id="CHEBI:29999"/>
        <dbReference type="ChEBI" id="CHEBI:43474"/>
        <dbReference type="ChEBI" id="CHEBI:83421"/>
        <dbReference type="EC" id="3.1.3.16"/>
    </reaction>
</comment>
<feature type="domain" description="FCP1 homology" evidence="9">
    <location>
        <begin position="77"/>
        <end position="263"/>
    </location>
</feature>
<feature type="compositionally biased region" description="Low complexity" evidence="7">
    <location>
        <begin position="533"/>
        <end position="547"/>
    </location>
</feature>
<dbReference type="InterPro" id="IPR039189">
    <property type="entry name" value="Fcp1"/>
</dbReference>
<evidence type="ECO:0000259" key="8">
    <source>
        <dbReference type="PROSITE" id="PS50172"/>
    </source>
</evidence>
<dbReference type="InterPro" id="IPR001357">
    <property type="entry name" value="BRCT_dom"/>
</dbReference>
<gene>
    <name evidence="10" type="ORF">NADFUDRAFT_82224</name>
</gene>
<name>A0A1E3PN79_9ASCO</name>
<sequence>MITNSNVVVVSVTESCTHDVQYGGMCALCGAKIDEQDYTGFNDKDRAPIAMSHDNTGLKVSYDEAERIEKDISKQLLASRKLILVVDLDQTVIHVTVDPTVGDWKKDPNNPNHKSVKDVVAFSLEENAPPPNYKGQRRPPQLCWYYVKLRPGLQKFLEDVSKLYELHIYTMATRAYALAISKIIDPEGKYFGDRILSRDESGSLIQKDLKRLFPVDTSMVAIIDDRGDVWKWSANLIKVVPYDFFVGIGDINSSFLPQRVGTLTPTAKIEEVIEGNTLNPKLVNGATAGSSSNDVDEDVEASTVDQLVAISGGADNKELLAVQESRHSASIEAQQHDRPLAKLQHDLEVAETDADAELISESNIQEVHEHHRGVLQDNDTELCNLNVALVHIHREFYSAYDKMRKAPRYDGSIKRNKNGAPDMQVIMTRMKGKVFDGCVFLFSGVIPLGSSLDRADIVQWVRSFGAVVVGDFITTVTHVIATSGGTKKVYQASKYPHINVVYPAWIFKCIAGWARVPEDDYLLKPRIEAISTENNTSNETANESNTKNADDSNDMDLDEDFEDEDIDINELRYSEESENNTNFIDSLQNKPVDWNEVNKELDEFLDSESEDENENEDEEEGEGEEEDNKGNAITGDQINTNDRTIISSAVEQAEIESLKRKTGLNDDELSEPSSMAKKFKSKEEATDSLSQSDSNNENSDGSDYDSYDDDLLLEELEADLM</sequence>
<dbReference type="SUPFAM" id="SSF56784">
    <property type="entry name" value="HAD-like"/>
    <property type="match status" value="1"/>
</dbReference>
<dbReference type="SUPFAM" id="SSF52113">
    <property type="entry name" value="BRCT domain"/>
    <property type="match status" value="1"/>
</dbReference>
<dbReference type="Proteomes" id="UP000095009">
    <property type="component" value="Unassembled WGS sequence"/>
</dbReference>
<evidence type="ECO:0000259" key="9">
    <source>
        <dbReference type="PROSITE" id="PS50969"/>
    </source>
</evidence>
<dbReference type="Gene3D" id="3.40.50.10190">
    <property type="entry name" value="BRCT domain"/>
    <property type="match status" value="1"/>
</dbReference>
<dbReference type="AlphaFoldDB" id="A0A1E3PN79"/>
<feature type="compositionally biased region" description="Acidic residues" evidence="7">
    <location>
        <begin position="603"/>
        <end position="627"/>
    </location>
</feature>
<feature type="domain" description="BRCT" evidence="8">
    <location>
        <begin position="430"/>
        <end position="523"/>
    </location>
</feature>
<dbReference type="EC" id="3.1.3.16" evidence="6"/>
<dbReference type="InterPro" id="IPR036420">
    <property type="entry name" value="BRCT_dom_sf"/>
</dbReference>
<keyword evidence="2 6" id="KW-0378">Hydrolase</keyword>
<accession>A0A1E3PN79</accession>
<comment type="subcellular location">
    <subcellularLocation>
        <location evidence="1 6">Nucleus</location>
    </subcellularLocation>
</comment>
<dbReference type="PROSITE" id="PS50172">
    <property type="entry name" value="BRCT"/>
    <property type="match status" value="1"/>
</dbReference>
<feature type="region of interest" description="Disordered" evidence="7">
    <location>
        <begin position="603"/>
        <end position="721"/>
    </location>
</feature>
<dbReference type="PANTHER" id="PTHR23081:SF36">
    <property type="entry name" value="RNA POLYMERASE II SUBUNIT A C-TERMINAL DOMAIN PHOSPHATASE"/>
    <property type="match status" value="1"/>
</dbReference>
<reference evidence="10 11" key="1">
    <citation type="journal article" date="2016" name="Proc. Natl. Acad. Sci. U.S.A.">
        <title>Comparative genomics of biotechnologically important yeasts.</title>
        <authorList>
            <person name="Riley R."/>
            <person name="Haridas S."/>
            <person name="Wolfe K.H."/>
            <person name="Lopes M.R."/>
            <person name="Hittinger C.T."/>
            <person name="Goeker M."/>
            <person name="Salamov A.A."/>
            <person name="Wisecaver J.H."/>
            <person name="Long T.M."/>
            <person name="Calvey C.H."/>
            <person name="Aerts A.L."/>
            <person name="Barry K.W."/>
            <person name="Choi C."/>
            <person name="Clum A."/>
            <person name="Coughlan A.Y."/>
            <person name="Deshpande S."/>
            <person name="Douglass A.P."/>
            <person name="Hanson S.J."/>
            <person name="Klenk H.-P."/>
            <person name="LaButti K.M."/>
            <person name="Lapidus A."/>
            <person name="Lindquist E.A."/>
            <person name="Lipzen A.M."/>
            <person name="Meier-Kolthoff J.P."/>
            <person name="Ohm R.A."/>
            <person name="Otillar R.P."/>
            <person name="Pangilinan J.L."/>
            <person name="Peng Y."/>
            <person name="Rokas A."/>
            <person name="Rosa C.A."/>
            <person name="Scheuner C."/>
            <person name="Sibirny A.A."/>
            <person name="Slot J.C."/>
            <person name="Stielow J.B."/>
            <person name="Sun H."/>
            <person name="Kurtzman C.P."/>
            <person name="Blackwell M."/>
            <person name="Grigoriev I.V."/>
            <person name="Jeffries T.W."/>
        </authorList>
    </citation>
    <scope>NUCLEOTIDE SEQUENCE [LARGE SCALE GENOMIC DNA]</scope>
    <source>
        <strain evidence="10 11">DSM 6958</strain>
    </source>
</reference>
<dbReference type="InterPro" id="IPR023214">
    <property type="entry name" value="HAD_sf"/>
</dbReference>
<protein>
    <recommendedName>
        <fullName evidence="6">RNA polymerase II subunit A C-terminal domain phosphatase</fullName>
        <ecNumber evidence="6">3.1.3.16</ecNumber>
    </recommendedName>
</protein>
<dbReference type="EMBL" id="KV454408">
    <property type="protein sequence ID" value="ODQ66392.1"/>
    <property type="molecule type" value="Genomic_DNA"/>
</dbReference>
<dbReference type="InterPro" id="IPR036412">
    <property type="entry name" value="HAD-like_sf"/>
</dbReference>
<dbReference type="Gene3D" id="3.40.50.1000">
    <property type="entry name" value="HAD superfamily/HAD-like"/>
    <property type="match status" value="1"/>
</dbReference>
<evidence type="ECO:0000313" key="10">
    <source>
        <dbReference type="EMBL" id="ODQ66392.1"/>
    </source>
</evidence>
<dbReference type="NCBIfam" id="TIGR02250">
    <property type="entry name" value="FCP1_euk"/>
    <property type="match status" value="1"/>
</dbReference>
<feature type="compositionally biased region" description="Acidic residues" evidence="7">
    <location>
        <begin position="700"/>
        <end position="721"/>
    </location>
</feature>
<keyword evidence="11" id="KW-1185">Reference proteome</keyword>
<dbReference type="PANTHER" id="PTHR23081">
    <property type="entry name" value="RNA POLYMERASE II CTD PHOSPHATASE"/>
    <property type="match status" value="1"/>
</dbReference>
<evidence type="ECO:0000256" key="2">
    <source>
        <dbReference type="ARBA" id="ARBA00022801"/>
    </source>
</evidence>
<dbReference type="GO" id="GO:0005634">
    <property type="term" value="C:nucleus"/>
    <property type="evidence" value="ECO:0007669"/>
    <property type="project" value="UniProtKB-SubCell"/>
</dbReference>
<dbReference type="SMART" id="SM00292">
    <property type="entry name" value="BRCT"/>
    <property type="match status" value="1"/>
</dbReference>
<dbReference type="InterPro" id="IPR004274">
    <property type="entry name" value="FCP1_dom"/>
</dbReference>